<evidence type="ECO:0000313" key="6">
    <source>
        <dbReference type="Proteomes" id="UP000184020"/>
    </source>
</evidence>
<keyword evidence="3" id="KW-0804">Transcription</keyword>
<dbReference type="EMBL" id="FQWF01000007">
    <property type="protein sequence ID" value="SHG53627.1"/>
    <property type="molecule type" value="Genomic_DNA"/>
</dbReference>
<dbReference type="Pfam" id="PF12833">
    <property type="entry name" value="HTH_18"/>
    <property type="match status" value="1"/>
</dbReference>
<reference evidence="6" key="1">
    <citation type="submission" date="2016-11" db="EMBL/GenBank/DDBJ databases">
        <authorList>
            <person name="Varghese N."/>
            <person name="Submissions S."/>
        </authorList>
    </citation>
    <scope>NUCLEOTIDE SEQUENCE [LARGE SCALE GENOMIC DNA]</scope>
    <source>
        <strain evidence="6">DSM 17659</strain>
    </source>
</reference>
<dbReference type="PANTHER" id="PTHR46796:SF2">
    <property type="entry name" value="TRANSCRIPTIONAL REGULATORY PROTEIN"/>
    <property type="match status" value="1"/>
</dbReference>
<dbReference type="PRINTS" id="PR00032">
    <property type="entry name" value="HTHARAC"/>
</dbReference>
<dbReference type="InterPro" id="IPR009057">
    <property type="entry name" value="Homeodomain-like_sf"/>
</dbReference>
<feature type="domain" description="HTH araC/xylS-type" evidence="4">
    <location>
        <begin position="158"/>
        <end position="255"/>
    </location>
</feature>
<keyword evidence="2 5" id="KW-0238">DNA-binding</keyword>
<dbReference type="SMART" id="SM00342">
    <property type="entry name" value="HTH_ARAC"/>
    <property type="match status" value="1"/>
</dbReference>
<keyword evidence="1" id="KW-0805">Transcription regulation</keyword>
<organism evidence="5 6">
    <name type="scientific">Flavobacterium micromati</name>
    <dbReference type="NCBI Taxonomy" id="229205"/>
    <lineage>
        <taxon>Bacteria</taxon>
        <taxon>Pseudomonadati</taxon>
        <taxon>Bacteroidota</taxon>
        <taxon>Flavobacteriia</taxon>
        <taxon>Flavobacteriales</taxon>
        <taxon>Flavobacteriaceae</taxon>
        <taxon>Flavobacterium</taxon>
    </lineage>
</organism>
<evidence type="ECO:0000259" key="4">
    <source>
        <dbReference type="PROSITE" id="PS01124"/>
    </source>
</evidence>
<proteinExistence type="predicted"/>
<dbReference type="Gene3D" id="1.10.10.60">
    <property type="entry name" value="Homeodomain-like"/>
    <property type="match status" value="2"/>
</dbReference>
<dbReference type="PANTHER" id="PTHR46796">
    <property type="entry name" value="HTH-TYPE TRANSCRIPTIONAL ACTIVATOR RHAS-RELATED"/>
    <property type="match status" value="1"/>
</dbReference>
<dbReference type="RefSeq" id="WP_073019164.1">
    <property type="nucleotide sequence ID" value="NZ_FQWF01000007.1"/>
</dbReference>
<dbReference type="InterPro" id="IPR018062">
    <property type="entry name" value="HTH_AraC-typ_CS"/>
</dbReference>
<evidence type="ECO:0000313" key="5">
    <source>
        <dbReference type="EMBL" id="SHG53627.1"/>
    </source>
</evidence>
<evidence type="ECO:0000256" key="1">
    <source>
        <dbReference type="ARBA" id="ARBA00023015"/>
    </source>
</evidence>
<dbReference type="GO" id="GO:0003700">
    <property type="term" value="F:DNA-binding transcription factor activity"/>
    <property type="evidence" value="ECO:0007669"/>
    <property type="project" value="InterPro"/>
</dbReference>
<accession>A0A1M5KLG3</accession>
<keyword evidence="6" id="KW-1185">Reference proteome</keyword>
<dbReference type="InterPro" id="IPR050204">
    <property type="entry name" value="AraC_XylS_family_regulators"/>
</dbReference>
<evidence type="ECO:0000256" key="3">
    <source>
        <dbReference type="ARBA" id="ARBA00023163"/>
    </source>
</evidence>
<dbReference type="InterPro" id="IPR018060">
    <property type="entry name" value="HTH_AraC"/>
</dbReference>
<evidence type="ECO:0000256" key="2">
    <source>
        <dbReference type="ARBA" id="ARBA00023125"/>
    </source>
</evidence>
<dbReference type="Proteomes" id="UP000184020">
    <property type="component" value="Unassembled WGS sequence"/>
</dbReference>
<gene>
    <name evidence="5" type="ORF">SAMN05444372_1075</name>
</gene>
<dbReference type="SUPFAM" id="SSF46689">
    <property type="entry name" value="Homeodomain-like"/>
    <property type="match status" value="2"/>
</dbReference>
<dbReference type="OrthoDB" id="9813413at2"/>
<dbReference type="GO" id="GO:0043565">
    <property type="term" value="F:sequence-specific DNA binding"/>
    <property type="evidence" value="ECO:0007669"/>
    <property type="project" value="InterPro"/>
</dbReference>
<protein>
    <submittedName>
        <fullName evidence="5">AraC-type DNA-binding protein</fullName>
    </submittedName>
</protein>
<dbReference type="STRING" id="229205.SAMN05444372_1075"/>
<dbReference type="AlphaFoldDB" id="A0A1M5KLG3"/>
<sequence length="265" mass="30935">MKQKLRTLDSLELLSFQNQKAKYPSHYHDTYCISLIKKGVLLENELIATSGKIIISHPYEIHENNSLENISFSTYYVSQDVINFISPFNHTIFQSKIIENPLLFNRLNNLQHFINDKQDEKTFINQLNKAFNQIIFQLTTNYGGRNPNNVENESYIIQNLKSHISDNLNTKLSIIELAKIVSMDKFQFIRWFKFNIGLTPFQYIMLKRVEYGKSLIKQGFPIVDAALDSGFYDQSNFSNYFKKYIGMSPSLYKQSCNIFQDSNSL</sequence>
<dbReference type="PROSITE" id="PS01124">
    <property type="entry name" value="HTH_ARAC_FAMILY_2"/>
    <property type="match status" value="1"/>
</dbReference>
<dbReference type="InterPro" id="IPR020449">
    <property type="entry name" value="Tscrpt_reg_AraC-type_HTH"/>
</dbReference>
<name>A0A1M5KLG3_9FLAO</name>
<dbReference type="PROSITE" id="PS00041">
    <property type="entry name" value="HTH_ARAC_FAMILY_1"/>
    <property type="match status" value="1"/>
</dbReference>